<evidence type="ECO:0000313" key="2">
    <source>
        <dbReference type="Proteomes" id="UP000515135"/>
    </source>
</evidence>
<gene>
    <name evidence="3" type="primary">LOC109469211</name>
</gene>
<feature type="signal peptide" evidence="1">
    <location>
        <begin position="1"/>
        <end position="21"/>
    </location>
</feature>
<proteinExistence type="predicted"/>
<sequence length="117" mass="12421">MTFRVLLAIALLSTTTSVIYGAPVRSGGDRAVDKGVIPGAPVPSGGDRAVERGGFDDIQDMTMQAMAIIHQLTQLQKEIEEAYANGHGSGSPLMGQLNAQYHQLHAQAQSILDQVYG</sequence>
<dbReference type="Proteomes" id="UP000515135">
    <property type="component" value="Unplaced"/>
</dbReference>
<reference evidence="3" key="1">
    <citation type="submission" date="2025-08" db="UniProtKB">
        <authorList>
            <consortium name="RefSeq"/>
        </authorList>
    </citation>
    <scope>IDENTIFICATION</scope>
    <source>
        <tissue evidence="3">Gonad</tissue>
    </source>
</reference>
<evidence type="ECO:0000256" key="1">
    <source>
        <dbReference type="SAM" id="SignalP"/>
    </source>
</evidence>
<accession>A0A6P4YWU9</accession>
<dbReference type="RefSeq" id="XP_019623217.1">
    <property type="nucleotide sequence ID" value="XM_019767658.1"/>
</dbReference>
<protein>
    <submittedName>
        <fullName evidence="3">Uncharacterized protein LOC109469211</fullName>
    </submittedName>
</protein>
<dbReference type="KEGG" id="bbel:109469211"/>
<keyword evidence="1" id="KW-0732">Signal</keyword>
<evidence type="ECO:0000313" key="3">
    <source>
        <dbReference type="RefSeq" id="XP_019623217.1"/>
    </source>
</evidence>
<dbReference type="GeneID" id="109469211"/>
<dbReference type="OrthoDB" id="10068265at2759"/>
<keyword evidence="2" id="KW-1185">Reference proteome</keyword>
<feature type="chain" id="PRO_5028355270" evidence="1">
    <location>
        <begin position="22"/>
        <end position="117"/>
    </location>
</feature>
<name>A0A6P4YWU9_BRABE</name>
<dbReference type="AlphaFoldDB" id="A0A6P4YWU9"/>
<organism evidence="2 3">
    <name type="scientific">Branchiostoma belcheri</name>
    <name type="common">Amphioxus</name>
    <dbReference type="NCBI Taxonomy" id="7741"/>
    <lineage>
        <taxon>Eukaryota</taxon>
        <taxon>Metazoa</taxon>
        <taxon>Chordata</taxon>
        <taxon>Cephalochordata</taxon>
        <taxon>Leptocardii</taxon>
        <taxon>Amphioxiformes</taxon>
        <taxon>Branchiostomatidae</taxon>
        <taxon>Branchiostoma</taxon>
    </lineage>
</organism>